<dbReference type="OrthoDB" id="4907at2157"/>
<evidence type="ECO:0000259" key="1">
    <source>
        <dbReference type="Pfam" id="PF16363"/>
    </source>
</evidence>
<dbReference type="PANTHER" id="PTHR43000">
    <property type="entry name" value="DTDP-D-GLUCOSE 4,6-DEHYDRATASE-RELATED"/>
    <property type="match status" value="1"/>
</dbReference>
<gene>
    <name evidence="2" type="ordered locus">Shell_0840</name>
</gene>
<proteinExistence type="predicted"/>
<dbReference type="InterPro" id="IPR016040">
    <property type="entry name" value="NAD(P)-bd_dom"/>
</dbReference>
<reference evidence="3" key="1">
    <citation type="submission" date="2010-05" db="EMBL/GenBank/DDBJ databases">
        <title>Complete sequence of Staphylothermus hellenicus DSM 12710.</title>
        <authorList>
            <consortium name="US DOE Joint Genome Institute"/>
            <person name="Lucas S."/>
            <person name="Copeland A."/>
            <person name="Lapidus A."/>
            <person name="Cheng J.-F."/>
            <person name="Bruce D."/>
            <person name="Goodwin L."/>
            <person name="Pitluck S."/>
            <person name="Davenport K."/>
            <person name="Detter J.C."/>
            <person name="Han C."/>
            <person name="Tapia R."/>
            <person name="Larimer F."/>
            <person name="Land M."/>
            <person name="Hauser L."/>
            <person name="Kyrpides N."/>
            <person name="Mikhailova N."/>
            <person name="Anderson I.J."/>
            <person name="Woyke T."/>
        </authorList>
    </citation>
    <scope>NUCLEOTIDE SEQUENCE [LARGE SCALE GENOMIC DNA]</scope>
    <source>
        <strain evidence="3">DSM 12710 / JCM 10830 / BK20S6-10-b1 / P8</strain>
    </source>
</reference>
<dbReference type="STRING" id="591019.Shell_0840"/>
<dbReference type="SUPFAM" id="SSF51735">
    <property type="entry name" value="NAD(P)-binding Rossmann-fold domains"/>
    <property type="match status" value="1"/>
</dbReference>
<sequence length="317" mass="35497">MGSNNEYVLVTGGAGFIGSWTVEKLCSKGYRVVVLDNLMYGSPSNLSNIIDDIILVKGDIRDTVLLNELFRKYRFYGVVHLAALVGVDEVYRDPNSGFSINVQGTFNLLEMSRRHDVERFVYASSAAVYGDPQYLPIDEDHPLSPKNLYGATKLAGEILVNTYMENYGLSTISLRYFNVYGPRMRPGPYSGVVYVFINNLIHGKPLIIHGDGLQTRDFVYVEDVAAANLLALESKITGSYNIGCGSNITVRELADILRKYMGREEVEIIHDKPREGDIKHSLADIGKAVKYLGWKPTVSLEKGLKKTIEYYKDYIIP</sequence>
<evidence type="ECO:0000313" key="2">
    <source>
        <dbReference type="EMBL" id="ADI31952.1"/>
    </source>
</evidence>
<dbReference type="EMBL" id="CP002051">
    <property type="protein sequence ID" value="ADI31952.1"/>
    <property type="molecule type" value="Genomic_DNA"/>
</dbReference>
<dbReference type="PRINTS" id="PR01713">
    <property type="entry name" value="NUCEPIMERASE"/>
</dbReference>
<dbReference type="RefSeq" id="WP_013143150.1">
    <property type="nucleotide sequence ID" value="NC_014205.1"/>
</dbReference>
<dbReference type="GeneID" id="9234129"/>
<dbReference type="HOGENOM" id="CLU_007383_1_7_2"/>
<protein>
    <submittedName>
        <fullName evidence="2">NAD-dependent epimerase/dehydratase</fullName>
    </submittedName>
</protein>
<organism evidence="2 3">
    <name type="scientific">Staphylothermus hellenicus (strain DSM 12710 / JCM 10830 / BK20S6-10-b1 / P8)</name>
    <dbReference type="NCBI Taxonomy" id="591019"/>
    <lineage>
        <taxon>Archaea</taxon>
        <taxon>Thermoproteota</taxon>
        <taxon>Thermoprotei</taxon>
        <taxon>Desulfurococcales</taxon>
        <taxon>Desulfurococcaceae</taxon>
        <taxon>Staphylothermus</taxon>
    </lineage>
</organism>
<reference evidence="2 3" key="2">
    <citation type="journal article" date="2011" name="Stand. Genomic Sci.">
        <title>Complete genome sequence of Staphylothermus hellenicus P8.</title>
        <authorList>
            <person name="Anderson I."/>
            <person name="Wirth R."/>
            <person name="Lucas S."/>
            <person name="Copeland A."/>
            <person name="Lapidus A."/>
            <person name="Cheng J.F."/>
            <person name="Goodwin L."/>
            <person name="Pitluck S."/>
            <person name="Davenport K."/>
            <person name="Detter J.C."/>
            <person name="Han C."/>
            <person name="Tapia R."/>
            <person name="Land M."/>
            <person name="Hauser L."/>
            <person name="Pati A."/>
            <person name="Mikhailova N."/>
            <person name="Woyke T."/>
            <person name="Klenk H.P."/>
            <person name="Kyrpides N."/>
            <person name="Ivanova N."/>
        </authorList>
    </citation>
    <scope>NUCLEOTIDE SEQUENCE [LARGE SCALE GENOMIC DNA]</scope>
    <source>
        <strain evidence="3">DSM 12710 / JCM 10830 / BK20S6-10-b1 / P8</strain>
    </source>
</reference>
<feature type="domain" description="NAD(P)-binding" evidence="1">
    <location>
        <begin position="9"/>
        <end position="307"/>
    </location>
</feature>
<dbReference type="InterPro" id="IPR036291">
    <property type="entry name" value="NAD(P)-bd_dom_sf"/>
</dbReference>
<dbReference type="Pfam" id="PF16363">
    <property type="entry name" value="GDP_Man_Dehyd"/>
    <property type="match status" value="1"/>
</dbReference>
<dbReference type="eggNOG" id="arCOG01369">
    <property type="taxonomic scope" value="Archaea"/>
</dbReference>
<dbReference type="KEGG" id="shc:Shell_0840"/>
<dbReference type="Proteomes" id="UP000002573">
    <property type="component" value="Chromosome"/>
</dbReference>
<name>D7D856_STAHD</name>
<keyword evidence="3" id="KW-1185">Reference proteome</keyword>
<evidence type="ECO:0000313" key="3">
    <source>
        <dbReference type="Proteomes" id="UP000002573"/>
    </source>
</evidence>
<dbReference type="AlphaFoldDB" id="D7D856"/>
<accession>D7D856</accession>
<dbReference type="Gene3D" id="3.40.50.720">
    <property type="entry name" value="NAD(P)-binding Rossmann-like Domain"/>
    <property type="match status" value="1"/>
</dbReference>